<keyword evidence="5" id="KW-1185">Reference proteome</keyword>
<dbReference type="Proteomes" id="UP001157914">
    <property type="component" value="Unassembled WGS sequence"/>
</dbReference>
<dbReference type="Pfam" id="PF07883">
    <property type="entry name" value="Cupin_2"/>
    <property type="match status" value="1"/>
</dbReference>
<dbReference type="PANTHER" id="PTHR38599">
    <property type="entry name" value="CUPIN DOMAIN PROTEIN (AFU_ORTHOLOGUE AFUA_3G13620)"/>
    <property type="match status" value="1"/>
</dbReference>
<reference evidence="4 5" key="1">
    <citation type="submission" date="2017-05" db="EMBL/GenBank/DDBJ databases">
        <authorList>
            <person name="Varghese N."/>
            <person name="Submissions S."/>
        </authorList>
    </citation>
    <scope>NUCLEOTIDE SEQUENCE [LARGE SCALE GENOMIC DNA]</scope>
    <source>
        <strain evidence="4 5">DSM 15949</strain>
    </source>
</reference>
<organism evidence="4 5">
    <name type="scientific">Roseibium denhamense</name>
    <dbReference type="NCBI Taxonomy" id="76305"/>
    <lineage>
        <taxon>Bacteria</taxon>
        <taxon>Pseudomonadati</taxon>
        <taxon>Pseudomonadota</taxon>
        <taxon>Alphaproteobacteria</taxon>
        <taxon>Hyphomicrobiales</taxon>
        <taxon>Stappiaceae</taxon>
        <taxon>Roseibium</taxon>
    </lineage>
</organism>
<dbReference type="PANTHER" id="PTHR38599:SF1">
    <property type="entry name" value="CUPIN DOMAIN PROTEIN (AFU_ORTHOLOGUE AFUA_3G13620)"/>
    <property type="match status" value="1"/>
</dbReference>
<dbReference type="InterPro" id="IPR013096">
    <property type="entry name" value="Cupin_2"/>
</dbReference>
<sequence>MKQIKRLIPVLFASVFISALPAQAADKSITPDGKPAPSQPSAKPGSKAAAAEAETAKTLYPELREVFSGSKTIAGETVSFPQNNPSVHAIELTLQPGQVTGWHQHKAPLFAYILQGEITVTYEEIGKKVYREGEGILEAMSVTHRGENTGDTPVRILAVYLLGDGNEATVPEEAPGSDKLKVE</sequence>
<feature type="domain" description="Cupin type-2" evidence="3">
    <location>
        <begin position="92"/>
        <end position="160"/>
    </location>
</feature>
<evidence type="ECO:0000256" key="2">
    <source>
        <dbReference type="SAM" id="SignalP"/>
    </source>
</evidence>
<feature type="signal peptide" evidence="2">
    <location>
        <begin position="1"/>
        <end position="24"/>
    </location>
</feature>
<dbReference type="EMBL" id="FXTT01000002">
    <property type="protein sequence ID" value="SMP17266.1"/>
    <property type="molecule type" value="Genomic_DNA"/>
</dbReference>
<comment type="caution">
    <text evidence="4">The sequence shown here is derived from an EMBL/GenBank/DDBJ whole genome shotgun (WGS) entry which is preliminary data.</text>
</comment>
<evidence type="ECO:0000259" key="3">
    <source>
        <dbReference type="Pfam" id="PF07883"/>
    </source>
</evidence>
<dbReference type="InterPro" id="IPR011051">
    <property type="entry name" value="RmlC_Cupin_sf"/>
</dbReference>
<keyword evidence="2" id="KW-0732">Signal</keyword>
<feature type="region of interest" description="Disordered" evidence="1">
    <location>
        <begin position="27"/>
        <end position="50"/>
    </location>
</feature>
<evidence type="ECO:0000313" key="4">
    <source>
        <dbReference type="EMBL" id="SMP17266.1"/>
    </source>
</evidence>
<feature type="chain" id="PRO_5046720805" evidence="2">
    <location>
        <begin position="25"/>
        <end position="183"/>
    </location>
</feature>
<dbReference type="Gene3D" id="2.60.120.10">
    <property type="entry name" value="Jelly Rolls"/>
    <property type="match status" value="1"/>
</dbReference>
<feature type="compositionally biased region" description="Low complexity" evidence="1">
    <location>
        <begin position="33"/>
        <end position="50"/>
    </location>
</feature>
<evidence type="ECO:0000256" key="1">
    <source>
        <dbReference type="SAM" id="MobiDB-lite"/>
    </source>
</evidence>
<dbReference type="RefSeq" id="WP_155190546.1">
    <property type="nucleotide sequence ID" value="NZ_BAAAEA010000003.1"/>
</dbReference>
<accession>A0ABY1NSU8</accession>
<proteinExistence type="predicted"/>
<evidence type="ECO:0000313" key="5">
    <source>
        <dbReference type="Proteomes" id="UP001157914"/>
    </source>
</evidence>
<dbReference type="SUPFAM" id="SSF51182">
    <property type="entry name" value="RmlC-like cupins"/>
    <property type="match status" value="1"/>
</dbReference>
<gene>
    <name evidence="4" type="ORF">SAMN06265374_1804</name>
</gene>
<dbReference type="CDD" id="cd02236">
    <property type="entry name" value="cupin_CV2614-like"/>
    <property type="match status" value="1"/>
</dbReference>
<name>A0ABY1NSU8_9HYPH</name>
<dbReference type="InterPro" id="IPR014710">
    <property type="entry name" value="RmlC-like_jellyroll"/>
</dbReference>
<protein>
    <submittedName>
        <fullName evidence="4">Cupin domain protein</fullName>
    </submittedName>
</protein>